<keyword evidence="2" id="KW-0547">Nucleotide-binding</keyword>
<dbReference type="SMART" id="SM01086">
    <property type="entry name" value="ClpB_D2-small"/>
    <property type="match status" value="1"/>
</dbReference>
<dbReference type="SMART" id="SM00382">
    <property type="entry name" value="AAA"/>
    <property type="match status" value="1"/>
</dbReference>
<evidence type="ECO:0000256" key="4">
    <source>
        <dbReference type="ARBA" id="ARBA00023186"/>
    </source>
</evidence>
<feature type="domain" description="AAA+ ATPase" evidence="5">
    <location>
        <begin position="96"/>
        <end position="366"/>
    </location>
</feature>
<keyword evidence="3" id="KW-0067">ATP-binding</keyword>
<dbReference type="EMBL" id="LGTL01000038">
    <property type="protein sequence ID" value="KPA73269.1"/>
    <property type="molecule type" value="Genomic_DNA"/>
</dbReference>
<evidence type="ECO:0000256" key="1">
    <source>
        <dbReference type="ARBA" id="ARBA00009771"/>
    </source>
</evidence>
<dbReference type="GO" id="GO:0009376">
    <property type="term" value="C:HslUV protease complex"/>
    <property type="evidence" value="ECO:0007669"/>
    <property type="project" value="InterPro"/>
</dbReference>
<dbReference type="NCBIfam" id="TIGR00390">
    <property type="entry name" value="hslU"/>
    <property type="match status" value="1"/>
</dbReference>
<dbReference type="GO" id="GO:0005524">
    <property type="term" value="F:ATP binding"/>
    <property type="evidence" value="ECO:0007669"/>
    <property type="project" value="UniProtKB-KW"/>
</dbReference>
<protein>
    <submittedName>
        <fullName evidence="8">Putative mitochondrial heat shock protein HslVU, ATPase subunit HslU</fullName>
    </submittedName>
</protein>
<dbReference type="InterPro" id="IPR019489">
    <property type="entry name" value="Clp_ATPase_C"/>
</dbReference>
<keyword evidence="8" id="KW-0346">Stress response</keyword>
<evidence type="ECO:0000259" key="6">
    <source>
        <dbReference type="SMART" id="SM01086"/>
    </source>
</evidence>
<evidence type="ECO:0000256" key="2">
    <source>
        <dbReference type="ARBA" id="ARBA00022741"/>
    </source>
</evidence>
<evidence type="ECO:0000259" key="5">
    <source>
        <dbReference type="SMART" id="SM00382"/>
    </source>
</evidence>
<comment type="similarity">
    <text evidence="1">Belongs to the ClpX chaperone family. HslU subfamily.</text>
</comment>
<dbReference type="OMA" id="YGMIKTD"/>
<feature type="domain" description="Clp ATPase C-terminal" evidence="6">
    <location>
        <begin position="365"/>
        <end position="459"/>
    </location>
</feature>
<name>X2C3S2_LEPPY</name>
<sequence length="473" mass="52282">MRRVFLLPTRVSGQPLGAAVRLCSAAAAAAPAPAPAAPAADLGAKTLIRNMRPRELMKELDRYIVGQSEAKKAVAVALRNRWRRHQVPSDIREEIAPKNILMIGPTGVGKTEIARRLAKLVDAPFVKVEATKFTEVGFHGRDVESIIEDLYKASLSQTKQNIRRQHEEEAKVKAEDRILKSLAGVSDGFREHLRSGALDDIEVMVELQEKKEKPKSATGEGVFISLDLPAMIGGQRQQTVKKVMKIKDAFPAVLQEELDKMMDTEDVTAEALRACEEDGIVVIDEIDKIVTAAGGYKGHQASAEGVQQDLLPLVEGTTVSTKFNVQVKTDKILFICSGAFHSVKPSDMLAELQGRLPIRVELQPLTKEDFHRIITEPRFNLISQHKTMMATEGVELEFTGDALWEIAAIAAHINATVQNIGARRLITITEKVVEEISFEGPERKGEKFMIDAAYVKQAVDKMVKKVDIKKFIL</sequence>
<keyword evidence="4" id="KW-0143">Chaperone</keyword>
<dbReference type="AlphaFoldDB" id="X2C3S2"/>
<dbReference type="EMBL" id="KC543642">
    <property type="protein sequence ID" value="AGG11654.1"/>
    <property type="molecule type" value="Genomic_DNA"/>
</dbReference>
<dbReference type="SUPFAM" id="SSF52540">
    <property type="entry name" value="P-loop containing nucleoside triphosphate hydrolases"/>
    <property type="match status" value="1"/>
</dbReference>
<dbReference type="InterPro" id="IPR027417">
    <property type="entry name" value="P-loop_NTPase"/>
</dbReference>
<evidence type="ECO:0000313" key="9">
    <source>
        <dbReference type="Proteomes" id="UP000037923"/>
    </source>
</evidence>
<dbReference type="Gene3D" id="3.40.50.300">
    <property type="entry name" value="P-loop containing nucleotide triphosphate hydrolases"/>
    <property type="match status" value="1"/>
</dbReference>
<reference evidence="7" key="1">
    <citation type="journal article" date="2013" name="Curr. Biol.">
        <title>Paratrypanosoma is a novel early-branching trypanosomatid.</title>
        <authorList>
            <person name="Flegontov P."/>
            <person name="Votypka J."/>
            <person name="Skalicky T."/>
            <person name="Logacheva M.D."/>
            <person name="Penin A.A."/>
            <person name="Tanifuji G."/>
            <person name="Onodera N.T."/>
            <person name="Kondrashov A.S."/>
            <person name="Volf P."/>
            <person name="Archibald J.M."/>
            <person name="Lukes J."/>
        </authorList>
    </citation>
    <scope>NUCLEOTIDE SEQUENCE</scope>
    <source>
        <strain evidence="7">H10</strain>
    </source>
</reference>
<dbReference type="VEuPathDB" id="TriTrypDB:LpyrH10_38_0200"/>
<dbReference type="Gene3D" id="1.10.8.60">
    <property type="match status" value="1"/>
</dbReference>
<dbReference type="PANTHER" id="PTHR48102">
    <property type="entry name" value="ATP-DEPENDENT CLP PROTEASE ATP-BINDING SUBUNIT CLPX-LIKE, MITOCHONDRIAL-RELATED"/>
    <property type="match status" value="1"/>
</dbReference>
<dbReference type="Proteomes" id="UP000037923">
    <property type="component" value="Unassembled WGS sequence"/>
</dbReference>
<dbReference type="OrthoDB" id="1721884at2759"/>
<evidence type="ECO:0000313" key="8">
    <source>
        <dbReference type="EMBL" id="KPA73269.1"/>
    </source>
</evidence>
<dbReference type="GO" id="GO:0008233">
    <property type="term" value="F:peptidase activity"/>
    <property type="evidence" value="ECO:0007669"/>
    <property type="project" value="InterPro"/>
</dbReference>
<dbReference type="GO" id="GO:0016887">
    <property type="term" value="F:ATP hydrolysis activity"/>
    <property type="evidence" value="ECO:0007669"/>
    <property type="project" value="InterPro"/>
</dbReference>
<gene>
    <name evidence="8" type="ORF">ABB37_09981</name>
</gene>
<dbReference type="InterPro" id="IPR003959">
    <property type="entry name" value="ATPase_AAA_core"/>
</dbReference>
<dbReference type="GeneID" id="26910261"/>
<feature type="non-terminal residue" evidence="7">
    <location>
        <position position="473"/>
    </location>
</feature>
<dbReference type="FunFam" id="3.40.50.300:FF:001919">
    <property type="entry name" value="ATP-dependent protease ATPase subunit HslU1, putative"/>
    <property type="match status" value="1"/>
</dbReference>
<dbReference type="GO" id="GO:0051603">
    <property type="term" value="P:proteolysis involved in protein catabolic process"/>
    <property type="evidence" value="ECO:0007669"/>
    <property type="project" value="TreeGrafter"/>
</dbReference>
<evidence type="ECO:0000313" key="7">
    <source>
        <dbReference type="EMBL" id="AGG11654.1"/>
    </source>
</evidence>
<dbReference type="InterPro" id="IPR050052">
    <property type="entry name" value="ATP-dep_Clp_protease_ClpX"/>
</dbReference>
<dbReference type="InterPro" id="IPR004491">
    <property type="entry name" value="HslU"/>
</dbReference>
<keyword evidence="9" id="KW-1185">Reference proteome</keyword>
<reference evidence="8 9" key="2">
    <citation type="submission" date="2015-07" db="EMBL/GenBank/DDBJ databases">
        <title>High-quality genome of monoxenous trypanosomatid Leptomonas pyrrhocoris.</title>
        <authorList>
            <person name="Flegontov P."/>
            <person name="Butenko A."/>
            <person name="Firsov S."/>
            <person name="Vlcek C."/>
            <person name="Logacheva M.D."/>
            <person name="Field M."/>
            <person name="Filatov D."/>
            <person name="Flegontova O."/>
            <person name="Gerasimov E."/>
            <person name="Jackson A.P."/>
            <person name="Kelly S."/>
            <person name="Opperdoes F."/>
            <person name="O'Reilly A."/>
            <person name="Votypka J."/>
            <person name="Yurchenko V."/>
            <person name="Lukes J."/>
        </authorList>
    </citation>
    <scope>NUCLEOTIDE SEQUENCE [LARGE SCALE GENOMIC DNA]</scope>
    <source>
        <strain evidence="8">H10</strain>
    </source>
</reference>
<dbReference type="Pfam" id="PF00004">
    <property type="entry name" value="AAA"/>
    <property type="match status" value="1"/>
</dbReference>
<dbReference type="PANTHER" id="PTHR48102:SF3">
    <property type="entry name" value="ATP-DEPENDENT PROTEASE ATPASE SUBUNIT HSLU"/>
    <property type="match status" value="1"/>
</dbReference>
<accession>X2C3S2</accession>
<dbReference type="FunFam" id="3.40.50.300:FF:000220">
    <property type="entry name" value="ATP-dependent protease ATPase subunit HslU"/>
    <property type="match status" value="1"/>
</dbReference>
<proteinExistence type="inferred from homology"/>
<organism evidence="7">
    <name type="scientific">Leptomonas pyrrhocoris</name>
    <name type="common">Firebug parasite</name>
    <dbReference type="NCBI Taxonomy" id="157538"/>
    <lineage>
        <taxon>Eukaryota</taxon>
        <taxon>Discoba</taxon>
        <taxon>Euglenozoa</taxon>
        <taxon>Kinetoplastea</taxon>
        <taxon>Metakinetoplastina</taxon>
        <taxon>Trypanosomatida</taxon>
        <taxon>Trypanosomatidae</taxon>
        <taxon>Leishmaniinae</taxon>
        <taxon>Leptomonas</taxon>
    </lineage>
</organism>
<dbReference type="InterPro" id="IPR003593">
    <property type="entry name" value="AAA+_ATPase"/>
</dbReference>
<dbReference type="Pfam" id="PF07724">
    <property type="entry name" value="AAA_2"/>
    <property type="match status" value="1"/>
</dbReference>
<dbReference type="RefSeq" id="XP_015651708.1">
    <property type="nucleotide sequence ID" value="XM_015809668.1"/>
</dbReference>
<dbReference type="NCBIfam" id="NF003544">
    <property type="entry name" value="PRK05201.1"/>
    <property type="match status" value="1"/>
</dbReference>
<evidence type="ECO:0000256" key="3">
    <source>
        <dbReference type="ARBA" id="ARBA00022840"/>
    </source>
</evidence>